<evidence type="ECO:0000256" key="9">
    <source>
        <dbReference type="ARBA" id="ARBA00025439"/>
    </source>
</evidence>
<evidence type="ECO:0000256" key="10">
    <source>
        <dbReference type="ARBA" id="ARBA00039381"/>
    </source>
</evidence>
<feature type="transmembrane region" description="Helical" evidence="11">
    <location>
        <begin position="292"/>
        <end position="314"/>
    </location>
</feature>
<dbReference type="InterPro" id="IPR001851">
    <property type="entry name" value="ABC_transp_permease"/>
</dbReference>
<keyword evidence="5" id="KW-0997">Cell inner membrane</keyword>
<comment type="subunit">
    <text evidence="2">The complex is composed of two ATP-binding proteins (LsrA), two transmembrane proteins (LsrC and LsrD) and a solute-binding protein (LsrB).</text>
</comment>
<dbReference type="EMBL" id="JAUSVK010000001">
    <property type="protein sequence ID" value="MDQ0393276.1"/>
    <property type="molecule type" value="Genomic_DNA"/>
</dbReference>
<feature type="transmembrane region" description="Helical" evidence="11">
    <location>
        <begin position="186"/>
        <end position="206"/>
    </location>
</feature>
<evidence type="ECO:0000256" key="3">
    <source>
        <dbReference type="ARBA" id="ARBA00022448"/>
    </source>
</evidence>
<keyword evidence="13" id="KW-1185">Reference proteome</keyword>
<evidence type="ECO:0000256" key="1">
    <source>
        <dbReference type="ARBA" id="ARBA00004651"/>
    </source>
</evidence>
<accession>A0ABU0FFH5</accession>
<evidence type="ECO:0000256" key="11">
    <source>
        <dbReference type="SAM" id="Phobius"/>
    </source>
</evidence>
<keyword evidence="4" id="KW-1003">Cell membrane</keyword>
<feature type="transmembrane region" description="Helical" evidence="11">
    <location>
        <begin position="148"/>
        <end position="166"/>
    </location>
</feature>
<keyword evidence="3" id="KW-0813">Transport</keyword>
<feature type="transmembrane region" description="Helical" evidence="11">
    <location>
        <begin position="68"/>
        <end position="89"/>
    </location>
</feature>
<protein>
    <recommendedName>
        <fullName evidence="10">Autoinducer 2 import system permease protein LsrD</fullName>
    </recommendedName>
</protein>
<feature type="transmembrane region" description="Helical" evidence="11">
    <location>
        <begin position="270"/>
        <end position="287"/>
    </location>
</feature>
<evidence type="ECO:0000256" key="2">
    <source>
        <dbReference type="ARBA" id="ARBA00011262"/>
    </source>
</evidence>
<proteinExistence type="predicted"/>
<dbReference type="Proteomes" id="UP001237448">
    <property type="component" value="Unassembled WGS sequence"/>
</dbReference>
<comment type="function">
    <text evidence="9">Part of the ABC transporter complex LsrABCD involved in autoinducer 2 (AI-2) import. Probably responsible for the translocation of the substrate across the membrane.</text>
</comment>
<evidence type="ECO:0000256" key="4">
    <source>
        <dbReference type="ARBA" id="ARBA00022475"/>
    </source>
</evidence>
<dbReference type="PANTHER" id="PTHR32196">
    <property type="entry name" value="ABC TRANSPORTER PERMEASE PROTEIN YPHD-RELATED-RELATED"/>
    <property type="match status" value="1"/>
</dbReference>
<dbReference type="CDD" id="cd06579">
    <property type="entry name" value="TM_PBP1_transp_AraH_like"/>
    <property type="match status" value="1"/>
</dbReference>
<feature type="transmembrane region" description="Helical" evidence="11">
    <location>
        <begin position="119"/>
        <end position="141"/>
    </location>
</feature>
<feature type="transmembrane region" description="Helical" evidence="11">
    <location>
        <begin position="36"/>
        <end position="56"/>
    </location>
</feature>
<feature type="transmembrane region" description="Helical" evidence="11">
    <location>
        <begin position="96"/>
        <end position="113"/>
    </location>
</feature>
<comment type="subcellular location">
    <subcellularLocation>
        <location evidence="1">Cell membrane</location>
        <topology evidence="1">Multi-pass membrane protein</topology>
    </subcellularLocation>
</comment>
<keyword evidence="7 11" id="KW-1133">Transmembrane helix</keyword>
<keyword evidence="8 11" id="KW-0472">Membrane</keyword>
<dbReference type="PANTHER" id="PTHR32196:SF71">
    <property type="entry name" value="AUTOINDUCER 2 IMPORT SYSTEM PERMEASE PROTEIN LSRD"/>
    <property type="match status" value="1"/>
</dbReference>
<name>A0ABU0FFH5_9HYPH</name>
<reference evidence="12 13" key="1">
    <citation type="submission" date="2023-07" db="EMBL/GenBank/DDBJ databases">
        <title>Genomic Encyclopedia of Type Strains, Phase IV (KMG-IV): sequencing the most valuable type-strain genomes for metagenomic binning, comparative biology and taxonomic classification.</title>
        <authorList>
            <person name="Goeker M."/>
        </authorList>
    </citation>
    <scope>NUCLEOTIDE SEQUENCE [LARGE SCALE GENOMIC DNA]</scope>
    <source>
        <strain evidence="12 13">DSM 5896</strain>
    </source>
</reference>
<comment type="caution">
    <text evidence="12">The sequence shown here is derived from an EMBL/GenBank/DDBJ whole genome shotgun (WGS) entry which is preliminary data.</text>
</comment>
<feature type="transmembrane region" description="Helical" evidence="11">
    <location>
        <begin position="320"/>
        <end position="342"/>
    </location>
</feature>
<evidence type="ECO:0000256" key="5">
    <source>
        <dbReference type="ARBA" id="ARBA00022519"/>
    </source>
</evidence>
<gene>
    <name evidence="12" type="ORF">J3R73_003068</name>
</gene>
<evidence type="ECO:0000256" key="7">
    <source>
        <dbReference type="ARBA" id="ARBA00022989"/>
    </source>
</evidence>
<dbReference type="Pfam" id="PF02653">
    <property type="entry name" value="BPD_transp_2"/>
    <property type="match status" value="1"/>
</dbReference>
<evidence type="ECO:0000256" key="8">
    <source>
        <dbReference type="ARBA" id="ARBA00023136"/>
    </source>
</evidence>
<dbReference type="RefSeq" id="WP_307428377.1">
    <property type="nucleotide sequence ID" value="NZ_JAUSVK010000001.1"/>
</dbReference>
<evidence type="ECO:0000313" key="13">
    <source>
        <dbReference type="Proteomes" id="UP001237448"/>
    </source>
</evidence>
<organism evidence="12 13">
    <name type="scientific">Labrys monachus</name>
    <dbReference type="NCBI Taxonomy" id="217067"/>
    <lineage>
        <taxon>Bacteria</taxon>
        <taxon>Pseudomonadati</taxon>
        <taxon>Pseudomonadota</taxon>
        <taxon>Alphaproteobacteria</taxon>
        <taxon>Hyphomicrobiales</taxon>
        <taxon>Xanthobacteraceae</taxon>
        <taxon>Labrys</taxon>
    </lineage>
</organism>
<evidence type="ECO:0000256" key="6">
    <source>
        <dbReference type="ARBA" id="ARBA00022692"/>
    </source>
</evidence>
<evidence type="ECO:0000313" key="12">
    <source>
        <dbReference type="EMBL" id="MDQ0393276.1"/>
    </source>
</evidence>
<feature type="transmembrane region" description="Helical" evidence="11">
    <location>
        <begin position="238"/>
        <end position="258"/>
    </location>
</feature>
<keyword evidence="6 11" id="KW-0812">Transmembrane</keyword>
<sequence>MNDPLLAPEQNRPARPMPSIEAAADRRGTARLRPETITILCVFGLSILLILLSRFVSPALGSWEQVNTVLLLASFLMVVAFGQGLVILIGGLDLSIPALITIGGVLSTYWIGATGEGSWYLVPAILLICAGIGAVSGLGVTALGIPPFIMTMATGIIVASAALGFTSGTPRGASPPVFVDLMKADWIGIPLILVFIVAFCLLASALQGRTSFGRRLTAIGSNPVAARVAGIAVWRSMVMAYMISAAAAGFAGMMLVGYANGATLRMGSDYLLPSIAAVVIGGSSILGGSGTFVATIGGAVLLTTLSTVISALGVPQGWRTVIEGSIILLALLLLRENVFAILKRRTTRQ</sequence>